<evidence type="ECO:0000256" key="1">
    <source>
        <dbReference type="SAM" id="MobiDB-lite"/>
    </source>
</evidence>
<feature type="compositionally biased region" description="Basic and acidic residues" evidence="1">
    <location>
        <begin position="82"/>
        <end position="91"/>
    </location>
</feature>
<feature type="region of interest" description="Disordered" evidence="1">
    <location>
        <begin position="1"/>
        <end position="162"/>
    </location>
</feature>
<feature type="compositionally biased region" description="Low complexity" evidence="1">
    <location>
        <begin position="914"/>
        <end position="934"/>
    </location>
</feature>
<feature type="region of interest" description="Disordered" evidence="1">
    <location>
        <begin position="973"/>
        <end position="998"/>
    </location>
</feature>
<feature type="region of interest" description="Disordered" evidence="1">
    <location>
        <begin position="665"/>
        <end position="691"/>
    </location>
</feature>
<keyword evidence="2" id="KW-1133">Transmembrane helix</keyword>
<comment type="caution">
    <text evidence="3">The sequence shown here is derived from an EMBL/GenBank/DDBJ whole genome shotgun (WGS) entry which is preliminary data.</text>
</comment>
<dbReference type="EMBL" id="JAPDRK010000008">
    <property type="protein sequence ID" value="KAJ9609561.1"/>
    <property type="molecule type" value="Genomic_DNA"/>
</dbReference>
<keyword evidence="4" id="KW-1185">Reference proteome</keyword>
<feature type="compositionally biased region" description="Polar residues" evidence="1">
    <location>
        <begin position="278"/>
        <end position="298"/>
    </location>
</feature>
<dbReference type="Proteomes" id="UP001172673">
    <property type="component" value="Unassembled WGS sequence"/>
</dbReference>
<feature type="transmembrane region" description="Helical" evidence="2">
    <location>
        <begin position="1145"/>
        <end position="1167"/>
    </location>
</feature>
<feature type="compositionally biased region" description="Polar residues" evidence="1">
    <location>
        <begin position="138"/>
        <end position="162"/>
    </location>
</feature>
<accession>A0AA38XA37</accession>
<evidence type="ECO:0000256" key="2">
    <source>
        <dbReference type="SAM" id="Phobius"/>
    </source>
</evidence>
<feature type="region of interest" description="Disordered" evidence="1">
    <location>
        <begin position="179"/>
        <end position="242"/>
    </location>
</feature>
<feature type="compositionally biased region" description="Polar residues" evidence="1">
    <location>
        <begin position="521"/>
        <end position="532"/>
    </location>
</feature>
<keyword evidence="2" id="KW-0812">Transmembrane</keyword>
<feature type="region of interest" description="Disordered" evidence="1">
    <location>
        <begin position="267"/>
        <end position="362"/>
    </location>
</feature>
<dbReference type="AlphaFoldDB" id="A0AA38XA37"/>
<feature type="region of interest" description="Disordered" evidence="1">
    <location>
        <begin position="777"/>
        <end position="809"/>
    </location>
</feature>
<feature type="compositionally biased region" description="Low complexity" evidence="1">
    <location>
        <begin position="482"/>
        <end position="491"/>
    </location>
</feature>
<feature type="compositionally biased region" description="Basic and acidic residues" evidence="1">
    <location>
        <begin position="783"/>
        <end position="804"/>
    </location>
</feature>
<reference evidence="3" key="1">
    <citation type="submission" date="2022-10" db="EMBL/GenBank/DDBJ databases">
        <title>Culturing micro-colonial fungi from biological soil crusts in the Mojave desert and describing Neophaeococcomyces mojavensis, and introducing the new genera and species Taxawa tesnikishii.</title>
        <authorList>
            <person name="Kurbessoian T."/>
            <person name="Stajich J.E."/>
        </authorList>
    </citation>
    <scope>NUCLEOTIDE SEQUENCE</scope>
    <source>
        <strain evidence="3">TK_41</strain>
    </source>
</reference>
<sequence>MPASYSDPPDEFSPSLPSRLARKVSNSVGSFKGRKHARFESSSGSDHPASQRSRRYSPKFPGNKTGHDGASLRRKSGIVTDGSHDSRRQTSDESVTALTNPFRRTRRSHTLETVQEVPSGQTSRRATVVNGDHEESELVQQATSQSSPPILHVQHSSACSDMHQSVKSGDYLLARGANPRTGVVTPAHSAGSSLDDHKATTRATSRPPRWRQKGDQWISLDLGEPTPTSGTPSTKQPEHQNQMLRTPQKLATAKEIVSLREPSLVLSTAAPNVPPKSEMTSNVGQSPTEKAISTSDNQGEIEPPSMQSKLRFDIPVKRKPVGSPPNPSVAEPSGHADDGSDDSTDTVLRKPRFRGNLRVTSAPDEVRGRLFNTSLANKELPKVPPELFPGRIQANPEEDPFLGPSRADQPATAPILKCFSTSGPSTTEKELPCLPTSNGQSQLKDQSPPYPISPTKEAGKHFEKHQHATVEVPRGPRVGGDPAYPYLRTPRPTYPMQPRTRSHHSIGERVMPAPVYDNPPKHQSPSIRTTGPTVDGPRSIRLPEMSVPERTRLALAPLLNTTTTHTGISMDGSNLPKPLQIGPRAKKPDQHVMIRGHRGFLQSQHQLAGSDITMNTAMNISTDTMMSIPMPRIRPRATTRPAMPTRAGGMYGVPKVHVRHDSFSTTGRGYQGLRLPEAINPSTTAEPPETGPILMRAPLNPRVHVHGNQELNPPKETPLDPDEAKSNSHGLMRRCSRCNQGFVGVKVRDIDSVIHTSDLPRDGAGRQEAIDLLHPCRSPLPRLPEEESKLPQDDVVPERAGTEERSEDEIDERDHSICCPRCCKLDCHEGCLGHPSPTPSISPTNSMWSKAPTPSVCSEGSTPGMEKDVSCEIKIEKTEDKVKVTGLDFVKSVLKFSKKDQMSNSGNHIQSALKKPPVTVSVQPPTPVKTSAADTQRRQADAVAAALSALKPPEADKRSEAIPAAVSAIVAAQRKDSGASPSVHKRQRSNSLPSPGWSVVSRQVSGNVEWARAVSGSSLRIPSPIGLALSCAAGKNGSARSRNVSGTSVNTIEVQIPNLASYTAVSEIVLVPFEATKMWINTHPQILSIGRDGVHRAWEMAQIIAKTAWRLWAFVFVYSKTGKLKFNAKKGETAGGFLMDVAKSLLYFLVFAAVTALVLRAVGLVLGVLRMGTWVFKTVLWVVGGILGLGAVK</sequence>
<feature type="region of interest" description="Disordered" evidence="1">
    <location>
        <begin position="901"/>
        <end position="937"/>
    </location>
</feature>
<feature type="region of interest" description="Disordered" evidence="1">
    <location>
        <begin position="518"/>
        <end position="541"/>
    </location>
</feature>
<feature type="transmembrane region" description="Helical" evidence="2">
    <location>
        <begin position="1174"/>
        <end position="1192"/>
    </location>
</feature>
<evidence type="ECO:0000313" key="4">
    <source>
        <dbReference type="Proteomes" id="UP001172673"/>
    </source>
</evidence>
<evidence type="ECO:0000313" key="3">
    <source>
        <dbReference type="EMBL" id="KAJ9609561.1"/>
    </source>
</evidence>
<feature type="region of interest" description="Disordered" evidence="1">
    <location>
        <begin position="704"/>
        <end position="730"/>
    </location>
</feature>
<proteinExistence type="predicted"/>
<name>A0AA38XA37_9EURO</name>
<feature type="compositionally biased region" description="Polar residues" evidence="1">
    <location>
        <begin position="40"/>
        <end position="51"/>
    </location>
</feature>
<organism evidence="3 4">
    <name type="scientific">Cladophialophora chaetospira</name>
    <dbReference type="NCBI Taxonomy" id="386627"/>
    <lineage>
        <taxon>Eukaryota</taxon>
        <taxon>Fungi</taxon>
        <taxon>Dikarya</taxon>
        <taxon>Ascomycota</taxon>
        <taxon>Pezizomycotina</taxon>
        <taxon>Eurotiomycetes</taxon>
        <taxon>Chaetothyriomycetidae</taxon>
        <taxon>Chaetothyriales</taxon>
        <taxon>Herpotrichiellaceae</taxon>
        <taxon>Cladophialophora</taxon>
    </lineage>
</organism>
<keyword evidence="2" id="KW-0472">Membrane</keyword>
<feature type="region of interest" description="Disordered" evidence="1">
    <location>
        <begin position="472"/>
        <end position="501"/>
    </location>
</feature>
<protein>
    <submittedName>
        <fullName evidence="3">Uncharacterized protein</fullName>
    </submittedName>
</protein>
<feature type="compositionally biased region" description="Polar residues" evidence="1">
    <location>
        <begin position="111"/>
        <end position="125"/>
    </location>
</feature>
<gene>
    <name evidence="3" type="ORF">H2200_005888</name>
</gene>
<feature type="region of interest" description="Disordered" evidence="1">
    <location>
        <begin position="839"/>
        <end position="863"/>
    </location>
</feature>
<feature type="compositionally biased region" description="Low complexity" evidence="1">
    <location>
        <begin position="225"/>
        <end position="234"/>
    </location>
</feature>